<dbReference type="Pfam" id="PF02678">
    <property type="entry name" value="Pirin"/>
    <property type="match status" value="1"/>
</dbReference>
<evidence type="ECO:0000313" key="6">
    <source>
        <dbReference type="Proteomes" id="UP001041814"/>
    </source>
</evidence>
<dbReference type="CDD" id="cd02909">
    <property type="entry name" value="cupin_pirin_N"/>
    <property type="match status" value="1"/>
</dbReference>
<accession>A0ABS1E2G8</accession>
<name>A0ABS1E2G8_RUBGE</name>
<dbReference type="Pfam" id="PF05726">
    <property type="entry name" value="Pirin_C"/>
    <property type="match status" value="1"/>
</dbReference>
<dbReference type="PANTHER" id="PTHR13903">
    <property type="entry name" value="PIRIN-RELATED"/>
    <property type="match status" value="1"/>
</dbReference>
<feature type="domain" description="Pirin C-terminal" evidence="4">
    <location>
        <begin position="177"/>
        <end position="275"/>
    </location>
</feature>
<evidence type="ECO:0000259" key="4">
    <source>
        <dbReference type="Pfam" id="PF05726"/>
    </source>
</evidence>
<proteinExistence type="inferred from homology"/>
<reference evidence="5" key="1">
    <citation type="submission" date="2017-08" db="EMBL/GenBank/DDBJ databases">
        <authorList>
            <person name="Imhoff J.F."/>
            <person name="Rahn T."/>
            <person name="Kuenzel S."/>
            <person name="Neulinger S.C."/>
        </authorList>
    </citation>
    <scope>NUCLEOTIDE SEQUENCE</scope>
    <source>
        <strain evidence="5">IM 151</strain>
    </source>
</reference>
<dbReference type="EMBL" id="NRRU01000139">
    <property type="protein sequence ID" value="MBK1715640.1"/>
    <property type="molecule type" value="Genomic_DNA"/>
</dbReference>
<feature type="domain" description="Pirin N-terminal" evidence="3">
    <location>
        <begin position="20"/>
        <end position="123"/>
    </location>
</feature>
<dbReference type="InterPro" id="IPR011051">
    <property type="entry name" value="RmlC_Cupin_sf"/>
</dbReference>
<dbReference type="CDD" id="cd02247">
    <property type="entry name" value="cupin_pirin_C"/>
    <property type="match status" value="1"/>
</dbReference>
<dbReference type="PANTHER" id="PTHR13903:SF8">
    <property type="entry name" value="PIRIN"/>
    <property type="match status" value="1"/>
</dbReference>
<dbReference type="InterPro" id="IPR014710">
    <property type="entry name" value="RmlC-like_jellyroll"/>
</dbReference>
<evidence type="ECO:0000259" key="3">
    <source>
        <dbReference type="Pfam" id="PF02678"/>
    </source>
</evidence>
<comment type="caution">
    <text evidence="5">The sequence shown here is derived from an EMBL/GenBank/DDBJ whole genome shotgun (WGS) entry which is preliminary data.</text>
</comment>
<keyword evidence="6" id="KW-1185">Reference proteome</keyword>
<comment type="similarity">
    <text evidence="1 2">Belongs to the pirin family.</text>
</comment>
<evidence type="ECO:0000256" key="2">
    <source>
        <dbReference type="RuleBase" id="RU003457"/>
    </source>
</evidence>
<reference evidence="5" key="2">
    <citation type="journal article" date="2020" name="Microorganisms">
        <title>Osmotic Adaptation and Compatible Solute Biosynthesis of Phototrophic Bacteria as Revealed from Genome Analyses.</title>
        <authorList>
            <person name="Imhoff J.F."/>
            <person name="Rahn T."/>
            <person name="Kunzel S."/>
            <person name="Keller A."/>
            <person name="Neulinger S.C."/>
        </authorList>
    </citation>
    <scope>NUCLEOTIDE SEQUENCE</scope>
    <source>
        <strain evidence="5">IM 151</strain>
    </source>
</reference>
<evidence type="ECO:0000256" key="1">
    <source>
        <dbReference type="ARBA" id="ARBA00008416"/>
    </source>
</evidence>
<dbReference type="PIRSF" id="PIRSF006232">
    <property type="entry name" value="Pirin"/>
    <property type="match status" value="1"/>
</dbReference>
<evidence type="ECO:0000313" key="5">
    <source>
        <dbReference type="EMBL" id="MBK1715640.1"/>
    </source>
</evidence>
<evidence type="ECO:0008006" key="7">
    <source>
        <dbReference type="Google" id="ProtNLM"/>
    </source>
</evidence>
<dbReference type="InterPro" id="IPR008778">
    <property type="entry name" value="Pirin_C_dom"/>
</dbReference>
<dbReference type="Gene3D" id="2.60.120.10">
    <property type="entry name" value="Jelly Rolls"/>
    <property type="match status" value="2"/>
</dbReference>
<dbReference type="InterPro" id="IPR012093">
    <property type="entry name" value="Pirin"/>
</dbReference>
<gene>
    <name evidence="5" type="ORF">CKO43_23090</name>
</gene>
<organism evidence="5 6">
    <name type="scientific">Rubrivivax gelatinosus</name>
    <name type="common">Rhodocyclus gelatinosus</name>
    <name type="synonym">Rhodopseudomonas gelatinosa</name>
    <dbReference type="NCBI Taxonomy" id="28068"/>
    <lineage>
        <taxon>Bacteria</taxon>
        <taxon>Pseudomonadati</taxon>
        <taxon>Pseudomonadota</taxon>
        <taxon>Betaproteobacteria</taxon>
        <taxon>Burkholderiales</taxon>
        <taxon>Sphaerotilaceae</taxon>
        <taxon>Rubrivivax</taxon>
    </lineage>
</organism>
<dbReference type="InterPro" id="IPR003829">
    <property type="entry name" value="Pirin_N_dom"/>
</dbReference>
<sequence length="292" mass="30833">MATLATWSGRRSELTAGLPLRRVLPSATRRAVGPFVFFDHFGPVVLPPGRASDVPPHPHIGLATVTYLFEGRQVHRDSLGTVQTIEAGAVNWMSAGRGIVHSERAHADDVDGERPAHGLQLWVALPPQAEDSEPSFQHLAAAQVPVCRLPGGVEARVLVGSAWGTSSPVRTASPTLYLDLQLPAGAVLELPVLAAEAALYAPTAAFSLDGQAVSAQEMVLLPPTRVQLQAGAGPARVLLIGGDALAQPVRLWWNFVSPDRARIAAAAQRWAAGGFAPIPGETGRVEAPAWRD</sequence>
<protein>
    <recommendedName>
        <fullName evidence="7">Pirin family protein</fullName>
    </recommendedName>
</protein>
<dbReference type="Proteomes" id="UP001041814">
    <property type="component" value="Unassembled WGS sequence"/>
</dbReference>
<dbReference type="RefSeq" id="WP_200380147.1">
    <property type="nucleotide sequence ID" value="NZ_NRRU01000139.1"/>
</dbReference>
<dbReference type="SUPFAM" id="SSF51182">
    <property type="entry name" value="RmlC-like cupins"/>
    <property type="match status" value="1"/>
</dbReference>